<reference evidence="3 4" key="1">
    <citation type="submission" date="2019-10" db="EMBL/GenBank/DDBJ databases">
        <title>Genome of the temperate Pseudomonas aerugionosa phage vB_Pae-SS2019XI.</title>
        <authorList>
            <person name="Hammerl J.A."/>
            <person name="Jaeckel C."/>
            <person name="Schnehle S."/>
            <person name="Schmoger S."/>
        </authorList>
    </citation>
    <scope>NUCLEOTIDE SEQUENCE [LARGE SCALE GENOMIC DNA]</scope>
</reference>
<dbReference type="InterPro" id="IPR036361">
    <property type="entry name" value="SAP_dom_sf"/>
</dbReference>
<dbReference type="Gene3D" id="1.10.720.30">
    <property type="entry name" value="SAP domain"/>
    <property type="match status" value="1"/>
</dbReference>
<evidence type="ECO:0000259" key="2">
    <source>
        <dbReference type="Pfam" id="PF24227"/>
    </source>
</evidence>
<accession>A0A6G6XHB8</accession>
<feature type="domain" description="DUF7443" evidence="2">
    <location>
        <begin position="1"/>
        <end position="57"/>
    </location>
</feature>
<evidence type="ECO:0000313" key="4">
    <source>
        <dbReference type="Proteomes" id="UP000502584"/>
    </source>
</evidence>
<evidence type="ECO:0000256" key="1">
    <source>
        <dbReference type="SAM" id="MobiDB-lite"/>
    </source>
</evidence>
<keyword evidence="4" id="KW-1185">Reference proteome</keyword>
<dbReference type="InterPro" id="IPR055866">
    <property type="entry name" value="DUF7443"/>
</dbReference>
<feature type="region of interest" description="Disordered" evidence="1">
    <location>
        <begin position="68"/>
        <end position="88"/>
    </location>
</feature>
<dbReference type="Pfam" id="PF24227">
    <property type="entry name" value="DUF7443"/>
    <property type="match status" value="1"/>
</dbReference>
<gene>
    <name evidence="3" type="ORF">vBPaeSS2019XI_008</name>
</gene>
<sequence length="130" mass="14095">MPKRIPLSTIVVYRDGKRVVPEIGKPFDFTSEEVADVNALEKKLKDQGNPQLLFRKVINEDPETLAAANTAEQNRSGSAPAEGADYDSMTVPQLKELAEAREIDLGDATKKVDIIAKLKGATAGEGDEDL</sequence>
<dbReference type="Proteomes" id="UP000502584">
    <property type="component" value="Segment"/>
</dbReference>
<evidence type="ECO:0000313" key="3">
    <source>
        <dbReference type="EMBL" id="QIG56886.1"/>
    </source>
</evidence>
<proteinExistence type="predicted"/>
<organism evidence="3 4">
    <name type="scientific">Pseudomonas phage vB_Pae-SS2019XI</name>
    <dbReference type="NCBI Taxonomy" id="2660688"/>
    <lineage>
        <taxon>Viruses</taxon>
        <taxon>Duplodnaviria</taxon>
        <taxon>Heunggongvirae</taxon>
        <taxon>Uroviricota</taxon>
        <taxon>Caudoviricetes</taxon>
        <taxon>Casjensviridae</taxon>
        <taxon>Maxdohrnvirus</taxon>
        <taxon>Maxdohrnvirus SS2019XI</taxon>
    </lineage>
</organism>
<dbReference type="EMBL" id="MN536026">
    <property type="protein sequence ID" value="QIG56886.1"/>
    <property type="molecule type" value="Genomic_DNA"/>
</dbReference>
<protein>
    <recommendedName>
        <fullName evidence="2">DUF7443 domain-containing protein</fullName>
    </recommendedName>
</protein>
<name>A0A6G6XHB8_9CAUD</name>